<organism evidence="1 2">
    <name type="scientific">Mariprofundus erugo</name>
    <dbReference type="NCBI Taxonomy" id="2528639"/>
    <lineage>
        <taxon>Bacteria</taxon>
        <taxon>Pseudomonadati</taxon>
        <taxon>Pseudomonadota</taxon>
        <taxon>Candidatius Mariprofundia</taxon>
        <taxon>Mariprofundales</taxon>
        <taxon>Mariprofundaceae</taxon>
        <taxon>Mariprofundus</taxon>
    </lineage>
</organism>
<name>A0A5R9GJ83_9PROT</name>
<evidence type="ECO:0000313" key="2">
    <source>
        <dbReference type="Proteomes" id="UP000306585"/>
    </source>
</evidence>
<accession>A0A5R9GJ83</accession>
<dbReference type="EMBL" id="VBRY01000010">
    <property type="protein sequence ID" value="TLS66280.1"/>
    <property type="molecule type" value="Genomic_DNA"/>
</dbReference>
<gene>
    <name evidence="1" type="ORF">FEF65_10725</name>
</gene>
<evidence type="ECO:0000313" key="1">
    <source>
        <dbReference type="EMBL" id="TLS66280.1"/>
    </source>
</evidence>
<comment type="caution">
    <text evidence="1">The sequence shown here is derived from an EMBL/GenBank/DDBJ whole genome shotgun (WGS) entry which is preliminary data.</text>
</comment>
<dbReference type="AlphaFoldDB" id="A0A5R9GJ83"/>
<proteinExistence type="predicted"/>
<keyword evidence="2" id="KW-1185">Reference proteome</keyword>
<sequence length="113" mass="12838">MSKSTISILTDEYLMSVFLRSPSPESLRGEIEAIEALMSQKSNSVMSVYYGLKKELKSIVRFNLEKINDVVTDHYINQNIDELCEKALIKLNAALMEREALQTHAQSTAGWRL</sequence>
<protein>
    <submittedName>
        <fullName evidence="1">Uncharacterized protein</fullName>
    </submittedName>
</protein>
<reference evidence="1 2" key="1">
    <citation type="journal article" date="2019" name="Appl. Environ. Microbiol.">
        <title>Environmental Evidence and Genomic Insight of Iron-oxidizing Bacteria Preference Towards More Corrosion Resistant Stainless Steel at Higher Salinities.</title>
        <authorList>
            <person name="Garrison C.E."/>
            <person name="Price K.A."/>
            <person name="Field E.K."/>
        </authorList>
    </citation>
    <scope>NUCLEOTIDE SEQUENCE [LARGE SCALE GENOMIC DNA]</scope>
    <source>
        <strain evidence="1 2">P3</strain>
    </source>
</reference>
<dbReference type="Proteomes" id="UP000306585">
    <property type="component" value="Unassembled WGS sequence"/>
</dbReference>
<dbReference type="RefSeq" id="WP_138239811.1">
    <property type="nucleotide sequence ID" value="NZ_VBRY01000010.1"/>
</dbReference>